<feature type="region of interest" description="Disordered" evidence="15">
    <location>
        <begin position="685"/>
        <end position="717"/>
    </location>
</feature>
<dbReference type="SMART" id="SM01291">
    <property type="entry name" value="N-SET"/>
    <property type="match status" value="1"/>
</dbReference>
<comment type="subcellular location">
    <subcellularLocation>
        <location evidence="1">Nucleus</location>
    </subcellularLocation>
</comment>
<feature type="region of interest" description="Disordered" evidence="15">
    <location>
        <begin position="285"/>
        <end position="347"/>
    </location>
</feature>
<feature type="compositionally biased region" description="Basic and acidic residues" evidence="15">
    <location>
        <begin position="492"/>
        <end position="505"/>
    </location>
</feature>
<evidence type="ECO:0000256" key="3">
    <source>
        <dbReference type="ARBA" id="ARBA00022603"/>
    </source>
</evidence>
<evidence type="ECO:0000256" key="12">
    <source>
        <dbReference type="ARBA" id="ARBA00047583"/>
    </source>
</evidence>
<feature type="compositionally biased region" description="Basic residues" evidence="15">
    <location>
        <begin position="321"/>
        <end position="331"/>
    </location>
</feature>
<feature type="compositionally biased region" description="Acidic residues" evidence="15">
    <location>
        <begin position="788"/>
        <end position="808"/>
    </location>
</feature>
<evidence type="ECO:0000256" key="1">
    <source>
        <dbReference type="ARBA" id="ARBA00004123"/>
    </source>
</evidence>
<dbReference type="InterPro" id="IPR000504">
    <property type="entry name" value="RRM_dom"/>
</dbReference>
<evidence type="ECO:0000256" key="8">
    <source>
        <dbReference type="ARBA" id="ARBA00023015"/>
    </source>
</evidence>
<dbReference type="InterPro" id="IPR001214">
    <property type="entry name" value="SET_dom"/>
</dbReference>
<dbReference type="Gene3D" id="2.170.270.10">
    <property type="entry name" value="SET domain"/>
    <property type="match status" value="1"/>
</dbReference>
<feature type="compositionally biased region" description="Basic and acidic residues" evidence="15">
    <location>
        <begin position="980"/>
        <end position="996"/>
    </location>
</feature>
<dbReference type="SUPFAM" id="SSF54928">
    <property type="entry name" value="RNA-binding domain, RBD"/>
    <property type="match status" value="1"/>
</dbReference>
<comment type="catalytic activity">
    <reaction evidence="13">
        <text>N(6),N(6)-dimethyl-L-lysyl(4)-[histone H3] + S-adenosyl-L-methionine = N(6),N(6),N(6)-trimethyl-L-lysyl(4)-[histone H3] + S-adenosyl-L-homocysteine + H(+)</text>
        <dbReference type="Rhea" id="RHEA:60272"/>
        <dbReference type="Rhea" id="RHEA-COMP:15537"/>
        <dbReference type="Rhea" id="RHEA-COMP:15540"/>
        <dbReference type="ChEBI" id="CHEBI:15378"/>
        <dbReference type="ChEBI" id="CHEBI:57856"/>
        <dbReference type="ChEBI" id="CHEBI:59789"/>
        <dbReference type="ChEBI" id="CHEBI:61961"/>
        <dbReference type="ChEBI" id="CHEBI:61976"/>
    </reaction>
</comment>
<feature type="region of interest" description="Disordered" evidence="15">
    <location>
        <begin position="754"/>
        <end position="914"/>
    </location>
</feature>
<feature type="compositionally biased region" description="Basic and acidic residues" evidence="15">
    <location>
        <begin position="938"/>
        <end position="951"/>
    </location>
</feature>
<evidence type="ECO:0000256" key="4">
    <source>
        <dbReference type="ARBA" id="ARBA00022679"/>
    </source>
</evidence>
<dbReference type="GO" id="GO:0140999">
    <property type="term" value="F:histone H3K4 trimethyltransferase activity"/>
    <property type="evidence" value="ECO:0007669"/>
    <property type="project" value="UniProtKB-EC"/>
</dbReference>
<feature type="compositionally biased region" description="Basic and acidic residues" evidence="15">
    <location>
        <begin position="1069"/>
        <end position="1082"/>
    </location>
</feature>
<evidence type="ECO:0000256" key="15">
    <source>
        <dbReference type="SAM" id="MobiDB-lite"/>
    </source>
</evidence>
<keyword evidence="8" id="KW-0805">Transcription regulation</keyword>
<dbReference type="EC" id="2.1.1.354" evidence="2"/>
<protein>
    <recommendedName>
        <fullName evidence="2">[histone H3]-lysine(4) N-trimethyltransferase</fullName>
        <ecNumber evidence="2">2.1.1.354</ecNumber>
    </recommendedName>
</protein>
<dbReference type="InterPro" id="IPR003616">
    <property type="entry name" value="Post-SET_dom"/>
</dbReference>
<dbReference type="InterPro" id="IPR035979">
    <property type="entry name" value="RBD_domain_sf"/>
</dbReference>
<dbReference type="InterPro" id="IPR037841">
    <property type="entry name" value="SET_SETD1A/B"/>
</dbReference>
<feature type="compositionally biased region" description="Acidic residues" evidence="15">
    <location>
        <begin position="822"/>
        <end position="876"/>
    </location>
</feature>
<feature type="region of interest" description="Disordered" evidence="15">
    <location>
        <begin position="1120"/>
        <end position="1144"/>
    </location>
</feature>
<dbReference type="Proteomes" id="UP001208570">
    <property type="component" value="Unassembled WGS sequence"/>
</dbReference>
<dbReference type="SMART" id="SM00317">
    <property type="entry name" value="SET"/>
    <property type="match status" value="1"/>
</dbReference>
<dbReference type="Pfam" id="PF00076">
    <property type="entry name" value="RRM_1"/>
    <property type="match status" value="1"/>
</dbReference>
<feature type="compositionally biased region" description="Basic and acidic residues" evidence="15">
    <location>
        <begin position="1120"/>
        <end position="1137"/>
    </location>
</feature>
<dbReference type="GO" id="GO:0032259">
    <property type="term" value="P:methylation"/>
    <property type="evidence" value="ECO:0007669"/>
    <property type="project" value="UniProtKB-KW"/>
</dbReference>
<dbReference type="CDD" id="cd12304">
    <property type="entry name" value="RRM_Set1"/>
    <property type="match status" value="1"/>
</dbReference>
<feature type="region of interest" description="Disordered" evidence="15">
    <location>
        <begin position="194"/>
        <end position="219"/>
    </location>
</feature>
<dbReference type="PANTHER" id="PTHR45814:SF2">
    <property type="entry name" value="HISTONE-LYSINE N-METHYLTRANSFERASE SETD1"/>
    <property type="match status" value="1"/>
</dbReference>
<comment type="catalytic activity">
    <reaction evidence="11">
        <text>L-lysyl(4)-[histone H3] + 3 S-adenosyl-L-methionine = N(6),N(6),N(6)-trimethyl-L-lysyl(4)-[histone H3] + 3 S-adenosyl-L-homocysteine + 3 H(+)</text>
        <dbReference type="Rhea" id="RHEA:60260"/>
        <dbReference type="Rhea" id="RHEA-COMP:15537"/>
        <dbReference type="Rhea" id="RHEA-COMP:15547"/>
        <dbReference type="ChEBI" id="CHEBI:15378"/>
        <dbReference type="ChEBI" id="CHEBI:29969"/>
        <dbReference type="ChEBI" id="CHEBI:57856"/>
        <dbReference type="ChEBI" id="CHEBI:59789"/>
        <dbReference type="ChEBI" id="CHEBI:61961"/>
        <dbReference type="EC" id="2.1.1.354"/>
    </reaction>
</comment>
<reference evidence="19" key="1">
    <citation type="journal article" date="2023" name="Mol. Biol. Evol.">
        <title>Third-Generation Sequencing Reveals the Adaptive Role of the Epigenome in Three Deep-Sea Polychaetes.</title>
        <authorList>
            <person name="Perez M."/>
            <person name="Aroh O."/>
            <person name="Sun Y."/>
            <person name="Lan Y."/>
            <person name="Juniper S.K."/>
            <person name="Young C.R."/>
            <person name="Angers B."/>
            <person name="Qian P.Y."/>
        </authorList>
    </citation>
    <scope>NUCLEOTIDE SEQUENCE</scope>
    <source>
        <strain evidence="19">P08H-3</strain>
    </source>
</reference>
<dbReference type="Pfam" id="PF11764">
    <property type="entry name" value="N-SET"/>
    <property type="match status" value="1"/>
</dbReference>
<evidence type="ECO:0000313" key="19">
    <source>
        <dbReference type="EMBL" id="KAK2147179.1"/>
    </source>
</evidence>
<evidence type="ECO:0000256" key="2">
    <source>
        <dbReference type="ARBA" id="ARBA00012182"/>
    </source>
</evidence>
<feature type="domain" description="Post-SET" evidence="18">
    <location>
        <begin position="1497"/>
        <end position="1513"/>
    </location>
</feature>
<keyword evidence="20" id="KW-1185">Reference proteome</keyword>
<dbReference type="PROSITE" id="PS50102">
    <property type="entry name" value="RRM"/>
    <property type="match status" value="1"/>
</dbReference>
<evidence type="ECO:0000256" key="7">
    <source>
        <dbReference type="ARBA" id="ARBA00022884"/>
    </source>
</evidence>
<proteinExistence type="predicted"/>
<evidence type="ECO:0000256" key="13">
    <source>
        <dbReference type="ARBA" id="ARBA00049129"/>
    </source>
</evidence>
<dbReference type="Gene3D" id="3.30.70.330">
    <property type="match status" value="1"/>
</dbReference>
<dbReference type="InterPro" id="IPR046341">
    <property type="entry name" value="SET_dom_sf"/>
</dbReference>
<evidence type="ECO:0000256" key="5">
    <source>
        <dbReference type="ARBA" id="ARBA00022691"/>
    </source>
</evidence>
<dbReference type="SMART" id="SM00360">
    <property type="entry name" value="RRM"/>
    <property type="match status" value="1"/>
</dbReference>
<dbReference type="PROSITE" id="PS50280">
    <property type="entry name" value="SET"/>
    <property type="match status" value="1"/>
</dbReference>
<feature type="compositionally biased region" description="Basic and acidic residues" evidence="15">
    <location>
        <begin position="887"/>
        <end position="914"/>
    </location>
</feature>
<dbReference type="SUPFAM" id="SSF82199">
    <property type="entry name" value="SET domain"/>
    <property type="match status" value="1"/>
</dbReference>
<feature type="compositionally biased region" description="Basic residues" evidence="15">
    <location>
        <begin position="361"/>
        <end position="377"/>
    </location>
</feature>
<feature type="compositionally biased region" description="Pro residues" evidence="15">
    <location>
        <begin position="506"/>
        <end position="553"/>
    </location>
</feature>
<dbReference type="CDD" id="cd19169">
    <property type="entry name" value="SET_SETD1"/>
    <property type="match status" value="1"/>
</dbReference>
<evidence type="ECO:0000256" key="14">
    <source>
        <dbReference type="PROSITE-ProRule" id="PRU00176"/>
    </source>
</evidence>
<dbReference type="InterPro" id="IPR024657">
    <property type="entry name" value="COMPASS_Set1_N-SET"/>
</dbReference>
<evidence type="ECO:0000256" key="10">
    <source>
        <dbReference type="ARBA" id="ARBA00023242"/>
    </source>
</evidence>
<dbReference type="InterPro" id="IPR044570">
    <property type="entry name" value="Set1-like"/>
</dbReference>
<evidence type="ECO:0000256" key="9">
    <source>
        <dbReference type="ARBA" id="ARBA00023163"/>
    </source>
</evidence>
<evidence type="ECO:0000259" key="18">
    <source>
        <dbReference type="PROSITE" id="PS50868"/>
    </source>
</evidence>
<dbReference type="EMBL" id="JAODUP010000565">
    <property type="protein sequence ID" value="KAK2147179.1"/>
    <property type="molecule type" value="Genomic_DNA"/>
</dbReference>
<dbReference type="PROSITE" id="PS50868">
    <property type="entry name" value="POST_SET"/>
    <property type="match status" value="1"/>
</dbReference>
<keyword evidence="9" id="KW-0804">Transcription</keyword>
<dbReference type="Pfam" id="PF00856">
    <property type="entry name" value="SET"/>
    <property type="match status" value="1"/>
</dbReference>
<comment type="catalytic activity">
    <reaction evidence="12">
        <text>N(6)-methyl-L-lysyl(4)-[histone H3] + S-adenosyl-L-methionine = N(6),N(6)-dimethyl-L-lysyl(4)-[histone H3] + S-adenosyl-L-homocysteine + H(+)</text>
        <dbReference type="Rhea" id="RHEA:60268"/>
        <dbReference type="Rhea" id="RHEA-COMP:15540"/>
        <dbReference type="Rhea" id="RHEA-COMP:15543"/>
        <dbReference type="ChEBI" id="CHEBI:15378"/>
        <dbReference type="ChEBI" id="CHEBI:57856"/>
        <dbReference type="ChEBI" id="CHEBI:59789"/>
        <dbReference type="ChEBI" id="CHEBI:61929"/>
        <dbReference type="ChEBI" id="CHEBI:61976"/>
    </reaction>
</comment>
<keyword evidence="7 14" id="KW-0694">RNA-binding</keyword>
<evidence type="ECO:0000313" key="20">
    <source>
        <dbReference type="Proteomes" id="UP001208570"/>
    </source>
</evidence>
<feature type="region of interest" description="Disordered" evidence="15">
    <location>
        <begin position="933"/>
        <end position="956"/>
    </location>
</feature>
<feature type="compositionally biased region" description="Acidic residues" evidence="15">
    <location>
        <begin position="1083"/>
        <end position="1095"/>
    </location>
</feature>
<feature type="region of interest" description="Disordered" evidence="15">
    <location>
        <begin position="976"/>
        <end position="1096"/>
    </location>
</feature>
<evidence type="ECO:0000256" key="6">
    <source>
        <dbReference type="ARBA" id="ARBA00022853"/>
    </source>
</evidence>
<keyword evidence="4" id="KW-0808">Transferase</keyword>
<feature type="domain" description="SET" evidence="17">
    <location>
        <begin position="1374"/>
        <end position="1491"/>
    </location>
</feature>
<comment type="caution">
    <text evidence="19">The sequence shown here is derived from an EMBL/GenBank/DDBJ whole genome shotgun (WGS) entry which is preliminary data.</text>
</comment>
<evidence type="ECO:0000259" key="17">
    <source>
        <dbReference type="PROSITE" id="PS50280"/>
    </source>
</evidence>
<feature type="region of interest" description="Disordered" evidence="15">
    <location>
        <begin position="477"/>
        <end position="581"/>
    </location>
</feature>
<name>A0AAD9J686_9ANNE</name>
<keyword evidence="3" id="KW-0489">Methyltransferase</keyword>
<evidence type="ECO:0000256" key="11">
    <source>
        <dbReference type="ARBA" id="ARBA00047571"/>
    </source>
</evidence>
<keyword evidence="10" id="KW-0539">Nucleus</keyword>
<feature type="compositionally biased region" description="Low complexity" evidence="15">
    <location>
        <begin position="686"/>
        <end position="705"/>
    </location>
</feature>
<keyword evidence="6" id="KW-0156">Chromatin regulator</keyword>
<keyword evidence="5" id="KW-0949">S-adenosyl-L-methionine</keyword>
<gene>
    <name evidence="19" type="ORF">LSH36_565g02055</name>
</gene>
<dbReference type="GO" id="GO:0048188">
    <property type="term" value="C:Set1C/COMPASS complex"/>
    <property type="evidence" value="ECO:0007669"/>
    <property type="project" value="InterPro"/>
</dbReference>
<organism evidence="19 20">
    <name type="scientific">Paralvinella palmiformis</name>
    <dbReference type="NCBI Taxonomy" id="53620"/>
    <lineage>
        <taxon>Eukaryota</taxon>
        <taxon>Metazoa</taxon>
        <taxon>Spiralia</taxon>
        <taxon>Lophotrochozoa</taxon>
        <taxon>Annelida</taxon>
        <taxon>Polychaeta</taxon>
        <taxon>Sedentaria</taxon>
        <taxon>Canalipalpata</taxon>
        <taxon>Terebellida</taxon>
        <taxon>Terebelliformia</taxon>
        <taxon>Alvinellidae</taxon>
        <taxon>Paralvinella</taxon>
    </lineage>
</organism>
<sequence length="1513" mass="170890">MGIFLVKLWFSDSDLNGLFKAEDEKKKKNYKLVVDPAMRQGHAKVYRFDGVLPGDPSPVIVRDPRSRIKRYWRKIEAANLPIPKFKVVIVMLQYDQYYVGAILPKEVTFTNLNDNINQNFLRDMCKGFGVVEDVKIYFHPKTKKHLGIGKVAYSSTKAARACAEKLNQTSKMGNIMNVFVDAMGKERQRLVEEATVEKPKFRPPSPSHRKNFKDPKLISPEFKTPELRTSFNDYSSLGSSVDPGYGSGSVSVGQGFNQFQPAVPPQQSMPYGAGSMEQSGYQYGMSLGHHTSRHGQSYYDSKPKDVLNDGSDYQDGYSHHQGYRHGNRHGRARQDSNGWTGGAGLLNHSQSDLDRDYEKIHGHRHRDRHHADRHHHRTSESRYYKNDSNEFLPGDRDSYSQDGEDFYHYRHKGRSRDDDISVPDLQQQPCEKSPVVPEPPAVPVKADVPEPQEEANEERRFMSLESRIQSLLSANKDLDLPFGSSDEAASSSEDKFGTPHTHESDVPPPPLPYDQPPLPEAPLPPEEPTPPPLPPEPAPPPTPEDEQPPLPPEPEPHCDKNTYSSTTPNPPGEDDDCMSLSSISSGEEKLQLNAPILDNRFVPPPGMHPMMYPPSAMWYPQVNQYQNYINNVVTTTGMNDGSMSLEAVQQKAAMLFTPQDEDNENMFLDVLDQIVQELKMIRRAQAGAQSSSKLSASVTSSTTTAPKESLPTAVLPSKEPEVLVKDMSSTLASLFESKDGSSGFGMGGLLGLRGGIPKMPSFRKKFRPPSPPPEDEEEEFRGPRTPEESDNEERDERSEVEEEMEDQEGDVKRRKTIIYTSESEEEESEKEEEDEEEEEEEEDEEDSEVSVASSEEEEDESDEESEEEESEEETEDKIESGGNETQESIKTDVDDKMEVDEIKSEKEDEVKDKQVERITEQIKTELPVIEGKSSLSPVKEEEAEMKGKDNSLKPAISKMAEPKSLLNGEISETTKVNDVSVKRDPEEKKVTEKDTSENGLEQDAIMALLQMRNEGTPGATVTPEAESPAVVPSLPETPPRSETPTHVRELRQVQQAMAAEHNYFAPMRSPEKKQKLNKKQVELEEATDSASEGEPELVPCLPPKIEMDHNYCHPYFPVDSEPKVESLPRSSDVKSSHLDTSMEMQSSVNLDTVKSEVSDTVAKTPTKGTKRGRKNKKQLADVTNLHGSRELANLLPPVMKPRPKFSLRSFQEEFQNVYDFLLNGIDQEDVNFLKRRYEELLQDDSPQTYWLNDTHWVDHSHTRIPDPAPPKKKRKTTKEETLTAHKTGCARTEGYYKITNQQKTTYLKSMRGVQSQGTEDDVIHFKDADSVSKKKVQQSREARSESRRWQSVLSSMGEDVGDLIKFNQLTFRKKQLKFARSGIHDWGLFALEPIVEGSMVIEYVGQVVRQTVADLREKKYEAMGIGSSYLFRIDHDTIIDATKCGNLARFINHSCNPNCYAKIIPVESQKKIVIYSKRDIDVNEEITYDYKFPLEDQKIPCWCNAPNCRGSLN</sequence>
<accession>A0AAD9J686</accession>
<feature type="compositionally biased region" description="Basic and acidic residues" evidence="15">
    <location>
        <begin position="378"/>
        <end position="399"/>
    </location>
</feature>
<dbReference type="GO" id="GO:0003723">
    <property type="term" value="F:RNA binding"/>
    <property type="evidence" value="ECO:0007669"/>
    <property type="project" value="UniProtKB-UniRule"/>
</dbReference>
<feature type="region of interest" description="Disordered" evidence="15">
    <location>
        <begin position="361"/>
        <end position="462"/>
    </location>
</feature>
<dbReference type="PANTHER" id="PTHR45814">
    <property type="entry name" value="HISTONE-LYSINE N-METHYLTRANSFERASE SETD1"/>
    <property type="match status" value="1"/>
</dbReference>
<feature type="domain" description="RRM" evidence="16">
    <location>
        <begin position="105"/>
        <end position="178"/>
    </location>
</feature>
<evidence type="ECO:0000259" key="16">
    <source>
        <dbReference type="PROSITE" id="PS50102"/>
    </source>
</evidence>
<dbReference type="FunFam" id="2.170.270.10:FF:000010">
    <property type="entry name" value="Histone-lysine N-methyltransferase"/>
    <property type="match status" value="1"/>
</dbReference>
<dbReference type="InterPro" id="IPR012677">
    <property type="entry name" value="Nucleotide-bd_a/b_plait_sf"/>
</dbReference>
<dbReference type="SMART" id="SM00508">
    <property type="entry name" value="PostSET"/>
    <property type="match status" value="1"/>
</dbReference>